<keyword evidence="10" id="KW-0998">Cell outer membrane</keyword>
<dbReference type="InterPro" id="IPR045584">
    <property type="entry name" value="Pilin-like"/>
</dbReference>
<feature type="domain" description="Trimeric autotransporter adhesin YadA-like head" evidence="12">
    <location>
        <begin position="597"/>
        <end position="623"/>
    </location>
</feature>
<feature type="domain" description="Trimeric autotransporter adhesin YadA-like head" evidence="12">
    <location>
        <begin position="485"/>
        <end position="510"/>
    </location>
</feature>
<keyword evidence="9" id="KW-0472">Membrane</keyword>
<evidence type="ECO:0000256" key="5">
    <source>
        <dbReference type="ARBA" id="ARBA00022452"/>
    </source>
</evidence>
<evidence type="ECO:0000256" key="1">
    <source>
        <dbReference type="ARBA" id="ARBA00004241"/>
    </source>
</evidence>
<evidence type="ECO:0000259" key="13">
    <source>
        <dbReference type="Pfam" id="PF05662"/>
    </source>
</evidence>
<name>A0ABV6C8H7_9GAMM</name>
<keyword evidence="6" id="KW-0812">Transmembrane</keyword>
<feature type="domain" description="Trimeric autotransporter adhesin YadA-like stalk" evidence="13">
    <location>
        <begin position="325"/>
        <end position="365"/>
    </location>
</feature>
<feature type="domain" description="Trimeric autotransporter adhesin YadA-like head" evidence="12">
    <location>
        <begin position="741"/>
        <end position="764"/>
    </location>
</feature>
<dbReference type="SUPFAM" id="SSF101967">
    <property type="entry name" value="Adhesin YadA, collagen-binding domain"/>
    <property type="match status" value="7"/>
</dbReference>
<feature type="domain" description="Trimeric autotransporter adhesin YadA-like head" evidence="12">
    <location>
        <begin position="769"/>
        <end position="793"/>
    </location>
</feature>
<organism evidence="14 15">
    <name type="scientific">Thorsellia kenyensis</name>
    <dbReference type="NCBI Taxonomy" id="1549888"/>
    <lineage>
        <taxon>Bacteria</taxon>
        <taxon>Pseudomonadati</taxon>
        <taxon>Pseudomonadota</taxon>
        <taxon>Gammaproteobacteria</taxon>
        <taxon>Enterobacterales</taxon>
        <taxon>Thorselliaceae</taxon>
        <taxon>Thorsellia</taxon>
    </lineage>
</organism>
<sequence length="917" mass="90730">IATDATNSLAIGSGATILTGGDHSLALGSGSRVDAEGSIALGSGSVVDRDYVLSVGSGVDGDAFKTRIIANVGAGVQDNDAVNLGQLNSVIDQNKTRYYSVNSSTQQGNYNNDGATGLNSMAAGINASAIGEKSAAFGFGATSTGIGSLALGTDSKANFNSSVAIGAGSIADLANTVSVGSVNNTRQITYVTAGTADTDAVNYAQLKNLEAIVSGITSGGTNNNSFFAALGGADGNNPQAISAGFDSVAAGAGAAAQQLGSIAIGAASSSSGVGSIAIGYNTESTSNAVALGNGAKAQDNSVALGSGSIAEAGTVSVGRAGQERKITNVAKGTQDTDAVNLRQLNEVDSRVSTINTTVNTLVDKNKYVAVNSNGSAASATILGSLAIGGGAIANAGNSIAIGENSTATEANTVAFGSANNLRRLTFVGDALNNNDAVNLGQVSRLLADVSMHYFSVNSSPNLGNFDNNGAIGINSMALGANATSSGMLALAVGFGAQATAPNSIAIGSGSIATQANTFSIGSSGNERQITHVAKGTALTDAVNVSQLKLLEDEISKITSQGTGNNSLFAANQAADNQNTQATVIGAEAVAAGSNASASGVGAIAIGGQASSSGNGSLSIGYKSEALGNGIAVGQDAYATNDSLALGQGANAANNSVALGKNSVATEGTVSVGSAGNERRITNVADAIDDTDAINKKTLTSSINNIKTEVIEQLENCTNGCNVDLTDKNVKTNSSNSVVANASGTNTVSIGGASLASGTGSVAIGENTRATGTNSVALGQGSIADRSNVVSIGSSGNERILSNVARGERATDAINKAQFDEFRFETSSEFSQLRDDLNTKTDKLEAGVASAMAMAGIPQAYRPDSGSMGIAAGGYGDKSALAFGLSSISKDGVWSFKVQGSTNSEGEFGGSLGVGYHW</sequence>
<evidence type="ECO:0000256" key="8">
    <source>
        <dbReference type="ARBA" id="ARBA00022927"/>
    </source>
</evidence>
<feature type="domain" description="Trimeric autotransporter adhesin YadA-like head" evidence="12">
    <location>
        <begin position="641"/>
        <end position="662"/>
    </location>
</feature>
<keyword evidence="7" id="KW-0732">Signal</keyword>
<feature type="domain" description="Trimeric autotransporter adhesin YadA-like head" evidence="12">
    <location>
        <begin position="393"/>
        <end position="417"/>
    </location>
</feature>
<evidence type="ECO:0000256" key="4">
    <source>
        <dbReference type="ARBA" id="ARBA00022448"/>
    </source>
</evidence>
<evidence type="ECO:0000259" key="11">
    <source>
        <dbReference type="Pfam" id="PF03895"/>
    </source>
</evidence>
<evidence type="ECO:0000256" key="3">
    <source>
        <dbReference type="ARBA" id="ARBA00005848"/>
    </source>
</evidence>
<dbReference type="InterPro" id="IPR008635">
    <property type="entry name" value="Coiled_stalk_dom"/>
</dbReference>
<dbReference type="InterPro" id="IPR008640">
    <property type="entry name" value="Adhesin_Head_dom"/>
</dbReference>
<evidence type="ECO:0000313" key="14">
    <source>
        <dbReference type="EMBL" id="MFC0179273.1"/>
    </source>
</evidence>
<feature type="domain" description="Trimeric autotransporter adhesin YadA-like stalk" evidence="13">
    <location>
        <begin position="187"/>
        <end position="224"/>
    </location>
</feature>
<accession>A0ABV6C8H7</accession>
<feature type="domain" description="Trimeric autotransporter adhesin YadA-like head" evidence="12">
    <location>
        <begin position="287"/>
        <end position="308"/>
    </location>
</feature>
<evidence type="ECO:0000256" key="7">
    <source>
        <dbReference type="ARBA" id="ARBA00022729"/>
    </source>
</evidence>
<comment type="caution">
    <text evidence="14">The sequence shown here is derived from an EMBL/GenBank/DDBJ whole genome shotgun (WGS) entry which is preliminary data.</text>
</comment>
<evidence type="ECO:0000313" key="15">
    <source>
        <dbReference type="Proteomes" id="UP001589758"/>
    </source>
</evidence>
<reference evidence="14 15" key="1">
    <citation type="submission" date="2024-09" db="EMBL/GenBank/DDBJ databases">
        <authorList>
            <person name="Sun Q."/>
            <person name="Mori K."/>
        </authorList>
    </citation>
    <scope>NUCLEOTIDE SEQUENCE [LARGE SCALE GENOMIC DNA]</scope>
    <source>
        <strain evidence="14 15">CCM 8545</strain>
    </source>
</reference>
<dbReference type="Pfam" id="PF05662">
    <property type="entry name" value="YadA_stalk"/>
    <property type="match status" value="6"/>
</dbReference>
<evidence type="ECO:0000259" key="12">
    <source>
        <dbReference type="Pfam" id="PF05658"/>
    </source>
</evidence>
<feature type="non-terminal residue" evidence="14">
    <location>
        <position position="1"/>
    </location>
</feature>
<evidence type="ECO:0000256" key="10">
    <source>
        <dbReference type="ARBA" id="ARBA00023237"/>
    </source>
</evidence>
<feature type="domain" description="Trimeric autotransporter adhesin YadA-like stalk" evidence="13">
    <location>
        <begin position="69"/>
        <end position="105"/>
    </location>
</feature>
<feature type="domain" description="Trimeric autotransporter adhesin YadA-like head" evidence="12">
    <location>
        <begin position="260"/>
        <end position="282"/>
    </location>
</feature>
<dbReference type="Pfam" id="PF03895">
    <property type="entry name" value="YadA_anchor"/>
    <property type="match status" value="1"/>
</dbReference>
<comment type="subcellular location">
    <subcellularLocation>
        <location evidence="2">Cell outer membrane</location>
    </subcellularLocation>
    <subcellularLocation>
        <location evidence="1">Cell surface</location>
    </subcellularLocation>
</comment>
<evidence type="ECO:0000256" key="9">
    <source>
        <dbReference type="ARBA" id="ARBA00023136"/>
    </source>
</evidence>
<dbReference type="Gene3D" id="2.150.10.10">
    <property type="entry name" value="Serralysin-like metalloprotease, C-terminal"/>
    <property type="match status" value="7"/>
</dbReference>
<keyword evidence="5" id="KW-1134">Transmembrane beta strand</keyword>
<evidence type="ECO:0000256" key="6">
    <source>
        <dbReference type="ARBA" id="ARBA00022692"/>
    </source>
</evidence>
<keyword evidence="15" id="KW-1185">Reference proteome</keyword>
<dbReference type="InterPro" id="IPR011049">
    <property type="entry name" value="Serralysin-like_metalloprot_C"/>
</dbReference>
<gene>
    <name evidence="14" type="ORF">ACFFIT_04030</name>
</gene>
<dbReference type="SUPFAM" id="SSF54523">
    <property type="entry name" value="Pili subunits"/>
    <property type="match status" value="1"/>
</dbReference>
<feature type="domain" description="Trimeric autotransporter adhesin YadA-like C-terminal membrane anchor" evidence="11">
    <location>
        <begin position="857"/>
        <end position="917"/>
    </location>
</feature>
<dbReference type="InterPro" id="IPR005594">
    <property type="entry name" value="YadA_C"/>
</dbReference>
<evidence type="ECO:0000256" key="2">
    <source>
        <dbReference type="ARBA" id="ARBA00004442"/>
    </source>
</evidence>
<comment type="similarity">
    <text evidence="3">Belongs to the autotransporter-2 (AT-2) (TC 1.B.40) family.</text>
</comment>
<dbReference type="EMBL" id="JBHLXE010000043">
    <property type="protein sequence ID" value="MFC0179273.1"/>
    <property type="molecule type" value="Genomic_DNA"/>
</dbReference>
<protein>
    <submittedName>
        <fullName evidence="14">YadA family autotransporter adhesin</fullName>
    </submittedName>
</protein>
<feature type="domain" description="Trimeric autotransporter adhesin YadA-like head" evidence="12">
    <location>
        <begin position="21"/>
        <end position="45"/>
    </location>
</feature>
<feature type="domain" description="Trimeric autotransporter adhesin YadA-like head" evidence="12">
    <location>
        <begin position="144"/>
        <end position="169"/>
    </location>
</feature>
<dbReference type="RefSeq" id="WP_385876371.1">
    <property type="nucleotide sequence ID" value="NZ_JBHLXE010000043.1"/>
</dbReference>
<proteinExistence type="inferred from homology"/>
<feature type="domain" description="Trimeric autotransporter adhesin YadA-like stalk" evidence="13">
    <location>
        <begin position="528"/>
        <end position="565"/>
    </location>
</feature>
<dbReference type="Proteomes" id="UP001589758">
    <property type="component" value="Unassembled WGS sequence"/>
</dbReference>
<keyword evidence="4" id="KW-0813">Transport</keyword>
<keyword evidence="8" id="KW-0653">Protein transport</keyword>
<dbReference type="Gene3D" id="3.30.1300.30">
    <property type="entry name" value="GSPII I/J protein-like"/>
    <property type="match status" value="1"/>
</dbReference>
<feature type="domain" description="Trimeric autotransporter adhesin YadA-like head" evidence="12">
    <location>
        <begin position="115"/>
        <end position="141"/>
    </location>
</feature>
<feature type="domain" description="Trimeric autotransporter adhesin YadA-like stalk" evidence="13">
    <location>
        <begin position="801"/>
        <end position="836"/>
    </location>
</feature>
<dbReference type="Pfam" id="PF05658">
    <property type="entry name" value="YadA_head"/>
    <property type="match status" value="11"/>
</dbReference>
<feature type="domain" description="Trimeric autotransporter adhesin YadA-like stalk" evidence="13">
    <location>
        <begin position="679"/>
        <end position="708"/>
    </location>
</feature>